<comment type="function">
    <text evidence="8">Endoglycosidase that releases N-glycans from glycoproteins by cleaving the beta-1,4-glycosidic bond in the N,N'-diacetylchitobiose core. Involved in the processing of free oligosaccharides in the cytosol.</text>
</comment>
<keyword evidence="6" id="KW-0326">Glycosidase</keyword>
<dbReference type="Proteomes" id="UP000823561">
    <property type="component" value="Chromosome 6"/>
</dbReference>
<evidence type="ECO:0000313" key="14">
    <source>
        <dbReference type="Proteomes" id="UP000823561"/>
    </source>
</evidence>
<sequence>MDGMTSTKDEVSLKKRKRRDDDGSEILIVKPPKTDASSESCLDEPVDLRSVQHEIIKYGSSPLPVKHFDPDTTEPLSSGLKNLEELLAWKISEASPFNVASVPRASRQPPYASKQLRTLVCHDMMGGYLEDRFIQGTEVEAPYAFYHWSLIDIFNYFTHQMVTIPPACWTNAAHRHGVLSLGTFITEWTDGAVMCEKFLADEEAYRAVADKLVHISHYHGFDGWLVNIENGLSATAVKNMPLFLRYLTDQMHERVPGSVVIWYDSVLKDGSLKWQNELNDENRVFFEACDGFFTNYNWTEQSLEHMKTLSAVQNRQVDIFVGVDVFARGDVVGGKFETNKALSLLRKHGFSTAIFAPGWVYECHEKAEFRNNQDKFWGLLTDLLYFHRPSALLPFVSTFCQGFGKSFYRNGQVELQKNWFNLSAQELQPFYYKERVEGDGWVRTRGCPEDAWSGGSSLLIEGIIPAGLSKICARIFSLHVPLATRTFVAFVYRPSEGVSVSLELKMADAALCSHTNTEDISTSSVVPVALREDHELVKQFIQSCGVWRPDGWTKRCFQLELSGCALRDICVNITRDGPPKDTTFTCRVGEIMVLDSESLLVSPPSMQNICISDIVWQRTMANAGSDSSAPVTKDATKLHLNATLQWNYPSQLVRCFRVHWRRLRGPDPRVLPGPLVPVGRSYSGQYRVVDLVVPDAPVLIELVVEPVTREGFSVPESHWGRRALSYTEGHA</sequence>
<feature type="domain" description="Cytosolic endo-beta-N-acetylglucosaminidase TIM barrel" evidence="11">
    <location>
        <begin position="128"/>
        <end position="407"/>
    </location>
</feature>
<evidence type="ECO:0000256" key="1">
    <source>
        <dbReference type="ARBA" id="ARBA00004514"/>
    </source>
</evidence>
<accession>A0AAV6H040</accession>
<dbReference type="GO" id="GO:0033925">
    <property type="term" value="F:mannosyl-glycoprotein endo-beta-N-acetylglucosaminidase activity"/>
    <property type="evidence" value="ECO:0007669"/>
    <property type="project" value="UniProtKB-EC"/>
</dbReference>
<evidence type="ECO:0000313" key="13">
    <source>
        <dbReference type="EMBL" id="KAG5279327.1"/>
    </source>
</evidence>
<evidence type="ECO:0000256" key="9">
    <source>
        <dbReference type="ARBA" id="ARBA00072457"/>
    </source>
</evidence>
<dbReference type="InterPro" id="IPR032979">
    <property type="entry name" value="ENGase"/>
</dbReference>
<dbReference type="Gene3D" id="3.20.20.80">
    <property type="entry name" value="Glycosidases"/>
    <property type="match status" value="1"/>
</dbReference>
<feature type="domain" description="Cytosolic endo-beta-N-acetylglucosaminidase C-terminal" evidence="12">
    <location>
        <begin position="601"/>
        <end position="727"/>
    </location>
</feature>
<dbReference type="Gene3D" id="2.60.120.260">
    <property type="entry name" value="Galactose-binding domain-like"/>
    <property type="match status" value="1"/>
</dbReference>
<feature type="region of interest" description="Disordered" evidence="10">
    <location>
        <begin position="1"/>
        <end position="25"/>
    </location>
</feature>
<evidence type="ECO:0000256" key="5">
    <source>
        <dbReference type="ARBA" id="ARBA00022801"/>
    </source>
</evidence>
<gene>
    <name evidence="13" type="ORF">AALO_G00076580</name>
</gene>
<name>A0AAV6H040_9TELE</name>
<proteinExistence type="inferred from homology"/>
<dbReference type="Pfam" id="PF25529">
    <property type="entry name" value="Ig_ENGASE1_C"/>
    <property type="match status" value="1"/>
</dbReference>
<dbReference type="PANTHER" id="PTHR13246:SF1">
    <property type="entry name" value="CYTOSOLIC ENDO-BETA-N-ACETYLGLUCOSAMINIDASE"/>
    <property type="match status" value="1"/>
</dbReference>
<evidence type="ECO:0000256" key="4">
    <source>
        <dbReference type="ARBA" id="ARBA00022490"/>
    </source>
</evidence>
<evidence type="ECO:0000259" key="11">
    <source>
        <dbReference type="Pfam" id="PF03644"/>
    </source>
</evidence>
<organism evidence="13 14">
    <name type="scientific">Alosa alosa</name>
    <name type="common">allis shad</name>
    <dbReference type="NCBI Taxonomy" id="278164"/>
    <lineage>
        <taxon>Eukaryota</taxon>
        <taxon>Metazoa</taxon>
        <taxon>Chordata</taxon>
        <taxon>Craniata</taxon>
        <taxon>Vertebrata</taxon>
        <taxon>Euteleostomi</taxon>
        <taxon>Actinopterygii</taxon>
        <taxon>Neopterygii</taxon>
        <taxon>Teleostei</taxon>
        <taxon>Clupei</taxon>
        <taxon>Clupeiformes</taxon>
        <taxon>Clupeoidei</taxon>
        <taxon>Clupeidae</taxon>
        <taxon>Alosa</taxon>
    </lineage>
</organism>
<comment type="caution">
    <text evidence="13">The sequence shown here is derived from an EMBL/GenBank/DDBJ whole genome shotgun (WGS) entry which is preliminary data.</text>
</comment>
<keyword evidence="5" id="KW-0378">Hydrolase</keyword>
<reference evidence="13" key="1">
    <citation type="submission" date="2020-10" db="EMBL/GenBank/DDBJ databases">
        <title>Chromosome-scale genome assembly of the Allis shad, Alosa alosa.</title>
        <authorList>
            <person name="Margot Z."/>
            <person name="Christophe K."/>
            <person name="Cabau C."/>
            <person name="Louis A."/>
            <person name="Berthelot C."/>
            <person name="Parey E."/>
            <person name="Roest Crollius H."/>
            <person name="Montfort J."/>
            <person name="Robinson-Rechavi M."/>
            <person name="Bucao C."/>
            <person name="Bouchez O."/>
            <person name="Gislard M."/>
            <person name="Lluch J."/>
            <person name="Milhes M."/>
            <person name="Lampietro C."/>
            <person name="Lopez Roques C."/>
            <person name="Donnadieu C."/>
            <person name="Braasch I."/>
            <person name="Desvignes T."/>
            <person name="Postlethwait J."/>
            <person name="Bobe J."/>
            <person name="Guiguen Y."/>
        </authorList>
    </citation>
    <scope>NUCLEOTIDE SEQUENCE</scope>
    <source>
        <strain evidence="13">M-15738</strain>
        <tissue evidence="13">Blood</tissue>
    </source>
</reference>
<dbReference type="EC" id="3.2.1.96" evidence="3"/>
<dbReference type="CDD" id="cd06547">
    <property type="entry name" value="GH85_ENGase"/>
    <property type="match status" value="1"/>
</dbReference>
<protein>
    <recommendedName>
        <fullName evidence="9">Cytosolic endo-beta-N-acetylglucosaminidase</fullName>
        <ecNumber evidence="3">3.2.1.96</ecNumber>
    </recommendedName>
</protein>
<keyword evidence="14" id="KW-1185">Reference proteome</keyword>
<keyword evidence="4" id="KW-0963">Cytoplasm</keyword>
<dbReference type="FunFam" id="3.20.20.80:FF:000043">
    <property type="entry name" value="cytosolic endo-beta-N-acetylglucosaminidase"/>
    <property type="match status" value="1"/>
</dbReference>
<evidence type="ECO:0000256" key="7">
    <source>
        <dbReference type="ARBA" id="ARBA00034414"/>
    </source>
</evidence>
<comment type="catalytic activity">
    <reaction evidence="7">
        <text>an N(4)-(oligosaccharide-(1-&gt;3)-[oligosaccharide-(1-&gt;6)]-beta-D-Man-(1-&gt;4)-beta-D-GlcNAc-(1-&gt;4)-alpha-D-GlcNAc)-L-asparaginyl-[protein] + H2O = an oligosaccharide-(1-&gt;3)-[oligosaccharide-(1-&gt;6)]-beta-D-Man-(1-&gt;4)-D-GlcNAc + N(4)-(N-acetyl-beta-D-glucosaminyl)-L-asparaginyl-[protein]</text>
        <dbReference type="Rhea" id="RHEA:73067"/>
        <dbReference type="Rhea" id="RHEA-COMP:12603"/>
        <dbReference type="Rhea" id="RHEA-COMP:18176"/>
        <dbReference type="ChEBI" id="CHEBI:15377"/>
        <dbReference type="ChEBI" id="CHEBI:132248"/>
        <dbReference type="ChEBI" id="CHEBI:192714"/>
        <dbReference type="ChEBI" id="CHEBI:192715"/>
        <dbReference type="EC" id="3.2.1.96"/>
    </reaction>
</comment>
<dbReference type="PANTHER" id="PTHR13246">
    <property type="entry name" value="ENDO BETA N-ACETYLGLUCOSAMINIDASE"/>
    <property type="match status" value="1"/>
</dbReference>
<dbReference type="InterPro" id="IPR057882">
    <property type="entry name" value="ENGase_C"/>
</dbReference>
<dbReference type="AlphaFoldDB" id="A0AAV6H040"/>
<evidence type="ECO:0000256" key="2">
    <source>
        <dbReference type="ARBA" id="ARBA00007849"/>
    </source>
</evidence>
<dbReference type="GO" id="GO:0005829">
    <property type="term" value="C:cytosol"/>
    <property type="evidence" value="ECO:0007669"/>
    <property type="project" value="UniProtKB-SubCell"/>
</dbReference>
<comment type="subcellular location">
    <subcellularLocation>
        <location evidence="1">Cytoplasm</location>
        <location evidence="1">Cytosol</location>
    </subcellularLocation>
</comment>
<comment type="similarity">
    <text evidence="2">Belongs to the glycosyl hydrolase 85 family.</text>
</comment>
<evidence type="ECO:0000256" key="3">
    <source>
        <dbReference type="ARBA" id="ARBA00012566"/>
    </source>
</evidence>
<evidence type="ECO:0000256" key="10">
    <source>
        <dbReference type="SAM" id="MobiDB-lite"/>
    </source>
</evidence>
<dbReference type="Pfam" id="PF03644">
    <property type="entry name" value="Glyco_hydro_85"/>
    <property type="match status" value="1"/>
</dbReference>
<evidence type="ECO:0000256" key="6">
    <source>
        <dbReference type="ARBA" id="ARBA00023295"/>
    </source>
</evidence>
<evidence type="ECO:0000259" key="12">
    <source>
        <dbReference type="Pfam" id="PF25529"/>
    </source>
</evidence>
<dbReference type="InterPro" id="IPR005201">
    <property type="entry name" value="TIM_ENGase"/>
</dbReference>
<dbReference type="EMBL" id="JADWDJ010000006">
    <property type="protein sequence ID" value="KAG5279327.1"/>
    <property type="molecule type" value="Genomic_DNA"/>
</dbReference>
<evidence type="ECO:0000256" key="8">
    <source>
        <dbReference type="ARBA" id="ARBA00054935"/>
    </source>
</evidence>